<feature type="domain" description="VanZ-like" evidence="2">
    <location>
        <begin position="15"/>
        <end position="157"/>
    </location>
</feature>
<gene>
    <name evidence="3" type="ORF">DQG23_10285</name>
</gene>
<keyword evidence="1" id="KW-1133">Transmembrane helix</keyword>
<dbReference type="EMBL" id="QMFB01000004">
    <property type="protein sequence ID" value="RAV21634.1"/>
    <property type="molecule type" value="Genomic_DNA"/>
</dbReference>
<keyword evidence="1" id="KW-0472">Membrane</keyword>
<dbReference type="NCBIfam" id="NF037970">
    <property type="entry name" value="vanZ_1"/>
    <property type="match status" value="1"/>
</dbReference>
<dbReference type="PIRSF" id="PIRSF019083">
    <property type="entry name" value="UCP019083_VanZ"/>
    <property type="match status" value="1"/>
</dbReference>
<comment type="caution">
    <text evidence="3">The sequence shown here is derived from an EMBL/GenBank/DDBJ whole genome shotgun (WGS) entry which is preliminary data.</text>
</comment>
<evidence type="ECO:0000256" key="1">
    <source>
        <dbReference type="SAM" id="Phobius"/>
    </source>
</evidence>
<feature type="transmembrane region" description="Helical" evidence="1">
    <location>
        <begin position="78"/>
        <end position="97"/>
    </location>
</feature>
<feature type="transmembrane region" description="Helical" evidence="1">
    <location>
        <begin position="104"/>
        <end position="122"/>
    </location>
</feature>
<evidence type="ECO:0000313" key="3">
    <source>
        <dbReference type="EMBL" id="RAV21634.1"/>
    </source>
</evidence>
<reference evidence="3 4" key="1">
    <citation type="journal article" date="2009" name="Int. J. Syst. Evol. Microbiol.">
        <title>Paenibacillus contaminans sp. nov., isolated from a contaminated laboratory plate.</title>
        <authorList>
            <person name="Chou J.H."/>
            <person name="Lee J.H."/>
            <person name="Lin M.C."/>
            <person name="Chang P.S."/>
            <person name="Arun A.B."/>
            <person name="Young C.C."/>
            <person name="Chen W.M."/>
        </authorList>
    </citation>
    <scope>NUCLEOTIDE SEQUENCE [LARGE SCALE GENOMIC DNA]</scope>
    <source>
        <strain evidence="3 4">CKOBP-6</strain>
    </source>
</reference>
<dbReference type="Proteomes" id="UP000250369">
    <property type="component" value="Unassembled WGS sequence"/>
</dbReference>
<sequence length="168" mass="18905">MGERTILVKTAYSVPLLLWLALIFGLSSQSYTEQSVQPFLTSHVSSVKLSARIPDWTIRYRNSVIPAKKEPLRFLEFIFRKCAHMFMYGMLAIWCYVALKPLSLNRAVTFAVVLLFAAMVAMTDEWNQTRAVQRTGAIQDVGIDMMGAAMGLAAVSLILVIQKKKQSR</sequence>
<evidence type="ECO:0000313" key="4">
    <source>
        <dbReference type="Proteomes" id="UP000250369"/>
    </source>
</evidence>
<proteinExistence type="predicted"/>
<feature type="transmembrane region" description="Helical" evidence="1">
    <location>
        <begin position="142"/>
        <end position="161"/>
    </location>
</feature>
<dbReference type="InterPro" id="IPR016747">
    <property type="entry name" value="Phosphotransbutyrylase"/>
</dbReference>
<organism evidence="3 4">
    <name type="scientific">Paenibacillus contaminans</name>
    <dbReference type="NCBI Taxonomy" id="450362"/>
    <lineage>
        <taxon>Bacteria</taxon>
        <taxon>Bacillati</taxon>
        <taxon>Bacillota</taxon>
        <taxon>Bacilli</taxon>
        <taxon>Bacillales</taxon>
        <taxon>Paenibacillaceae</taxon>
        <taxon>Paenibacillus</taxon>
    </lineage>
</organism>
<dbReference type="InterPro" id="IPR006976">
    <property type="entry name" value="VanZ-like"/>
</dbReference>
<dbReference type="Pfam" id="PF04892">
    <property type="entry name" value="VanZ"/>
    <property type="match status" value="1"/>
</dbReference>
<name>A0A329MPF3_9BACL</name>
<keyword evidence="4" id="KW-1185">Reference proteome</keyword>
<evidence type="ECO:0000259" key="2">
    <source>
        <dbReference type="Pfam" id="PF04892"/>
    </source>
</evidence>
<dbReference type="AlphaFoldDB" id="A0A329MPF3"/>
<protein>
    <submittedName>
        <fullName evidence="3">VanZ family protein</fullName>
    </submittedName>
</protein>
<keyword evidence="1" id="KW-0812">Transmembrane</keyword>
<accession>A0A329MPF3</accession>